<dbReference type="Gene3D" id="3.40.33.10">
    <property type="entry name" value="CAP"/>
    <property type="match status" value="1"/>
</dbReference>
<dbReference type="AlphaFoldDB" id="A0A0B2W670"/>
<dbReference type="CDD" id="cd05380">
    <property type="entry name" value="CAP_euk"/>
    <property type="match status" value="1"/>
</dbReference>
<sequence length="226" mass="25123">MLLLLPALLLATSAFAAGSQCPWVKNAKFGDAARAAIVAKHNDYRSRIANGTAKYKGGKTLSSGKNVYALSWDCGLEQSAQDWSDRCEFDPSYPDDFGEIYDEFDAAPPMKVAKQAMKEWWRQLKDYDASSNPNIILNDDVYEYAESWSQRRQQTIARTFWTPAIASGTSATTPCLGRQRLKTVRKRAMLAESNNSEDNDSMRPASFLVKYTSKDAASHVGTKAIL</sequence>
<evidence type="ECO:0000256" key="1">
    <source>
        <dbReference type="SAM" id="SignalP"/>
    </source>
</evidence>
<keyword evidence="4" id="KW-1185">Reference proteome</keyword>
<dbReference type="InterPro" id="IPR035940">
    <property type="entry name" value="CAP_sf"/>
</dbReference>
<reference evidence="3 4" key="1">
    <citation type="submission" date="2014-11" db="EMBL/GenBank/DDBJ databases">
        <title>Genetic blueprint of the zoonotic pathogen Toxocara canis.</title>
        <authorList>
            <person name="Zhu X.-Q."/>
            <person name="Korhonen P.K."/>
            <person name="Cai H."/>
            <person name="Young N.D."/>
            <person name="Nejsum P."/>
            <person name="von Samson-Himmelstjerna G."/>
            <person name="Boag P.R."/>
            <person name="Tan P."/>
            <person name="Li Q."/>
            <person name="Min J."/>
            <person name="Yang Y."/>
            <person name="Wang X."/>
            <person name="Fang X."/>
            <person name="Hall R.S."/>
            <person name="Hofmann A."/>
            <person name="Sternberg P.W."/>
            <person name="Jex A.R."/>
            <person name="Gasser R.B."/>
        </authorList>
    </citation>
    <scope>NUCLEOTIDE SEQUENCE [LARGE SCALE GENOMIC DNA]</scope>
    <source>
        <strain evidence="3">PN_DK_2014</strain>
    </source>
</reference>
<dbReference type="EMBL" id="JPKZ01000015">
    <property type="protein sequence ID" value="KHN89169.1"/>
    <property type="molecule type" value="Genomic_DNA"/>
</dbReference>
<feature type="signal peptide" evidence="1">
    <location>
        <begin position="1"/>
        <end position="18"/>
    </location>
</feature>
<dbReference type="STRING" id="6265.A0A0B2W670"/>
<name>A0A0B2W670_TOXCA</name>
<evidence type="ECO:0000313" key="4">
    <source>
        <dbReference type="Proteomes" id="UP000031036"/>
    </source>
</evidence>
<accession>A0A0B2W670</accession>
<dbReference type="Proteomes" id="UP000031036">
    <property type="component" value="Unassembled WGS sequence"/>
</dbReference>
<comment type="caution">
    <text evidence="3">The sequence shown here is derived from an EMBL/GenBank/DDBJ whole genome shotgun (WGS) entry which is preliminary data.</text>
</comment>
<feature type="chain" id="PRO_5002095796" evidence="1">
    <location>
        <begin position="19"/>
        <end position="226"/>
    </location>
</feature>
<dbReference type="SMART" id="SM00198">
    <property type="entry name" value="SCP"/>
    <property type="match status" value="1"/>
</dbReference>
<feature type="domain" description="SCP" evidence="2">
    <location>
        <begin position="32"/>
        <end position="144"/>
    </location>
</feature>
<evidence type="ECO:0000313" key="3">
    <source>
        <dbReference type="EMBL" id="KHN89169.1"/>
    </source>
</evidence>
<dbReference type="OrthoDB" id="5806989at2759"/>
<organism evidence="3 4">
    <name type="scientific">Toxocara canis</name>
    <name type="common">Canine roundworm</name>
    <dbReference type="NCBI Taxonomy" id="6265"/>
    <lineage>
        <taxon>Eukaryota</taxon>
        <taxon>Metazoa</taxon>
        <taxon>Ecdysozoa</taxon>
        <taxon>Nematoda</taxon>
        <taxon>Chromadorea</taxon>
        <taxon>Rhabditida</taxon>
        <taxon>Spirurina</taxon>
        <taxon>Ascaridomorpha</taxon>
        <taxon>Ascaridoidea</taxon>
        <taxon>Toxocaridae</taxon>
        <taxon>Toxocara</taxon>
    </lineage>
</organism>
<protein>
    <submittedName>
        <fullName evidence="3">Ancylostoma secreted protein</fullName>
    </submittedName>
</protein>
<dbReference type="Pfam" id="PF00188">
    <property type="entry name" value="CAP"/>
    <property type="match status" value="1"/>
</dbReference>
<proteinExistence type="predicted"/>
<keyword evidence="1" id="KW-0732">Signal</keyword>
<evidence type="ECO:0000259" key="2">
    <source>
        <dbReference type="SMART" id="SM00198"/>
    </source>
</evidence>
<dbReference type="SUPFAM" id="SSF55797">
    <property type="entry name" value="PR-1-like"/>
    <property type="match status" value="1"/>
</dbReference>
<gene>
    <name evidence="3" type="primary">ASP</name>
    <name evidence="3" type="ORF">Tcan_16115</name>
</gene>
<dbReference type="InterPro" id="IPR014044">
    <property type="entry name" value="CAP_dom"/>
</dbReference>